<dbReference type="InterPro" id="IPR028958">
    <property type="entry name" value="Imm42"/>
</dbReference>
<protein>
    <submittedName>
        <fullName evidence="1">Imm42 family immunity protein</fullName>
    </submittedName>
</protein>
<dbReference type="Proteomes" id="UP001431775">
    <property type="component" value="Unassembled WGS sequence"/>
</dbReference>
<name>A0ABT6Q618_9PROT</name>
<dbReference type="Pfam" id="PF15593">
    <property type="entry name" value="Imm42"/>
    <property type="match status" value="1"/>
</dbReference>
<keyword evidence="2" id="KW-1185">Reference proteome</keyword>
<evidence type="ECO:0000313" key="2">
    <source>
        <dbReference type="Proteomes" id="UP001431775"/>
    </source>
</evidence>
<dbReference type="EMBL" id="JASBAN010000001">
    <property type="protein sequence ID" value="MDI2112207.1"/>
    <property type="molecule type" value="Genomic_DNA"/>
</dbReference>
<proteinExistence type="predicted"/>
<gene>
    <name evidence="1" type="ORF">QJV33_02710</name>
</gene>
<dbReference type="RefSeq" id="WP_281461873.1">
    <property type="nucleotide sequence ID" value="NZ_JASBAN010000001.1"/>
</dbReference>
<accession>A0ABT6Q618</accession>
<comment type="caution">
    <text evidence="1">The sequence shown here is derived from an EMBL/GenBank/DDBJ whole genome shotgun (WGS) entry which is preliminary data.</text>
</comment>
<evidence type="ECO:0000313" key="1">
    <source>
        <dbReference type="EMBL" id="MDI2112207.1"/>
    </source>
</evidence>
<sequence length="186" mass="22085">MLYGNKDIFAIEYQIDEDHCGKLMMGNCCLYFQGNPIGKNPYTWYLVDLMMILKQLLKNNDQRYAPKLFALSDQEFSDVIYKVCFEDKDELFYQYLPQKRDLSDYMLVLDNTSVFIDDYIIYFVDNDEYTKVWYCKSTDPRHNHYKSFLIPLGEAEHVLEQAYQDLARLQPILIAEEAAKQITEKT</sequence>
<reference evidence="1" key="1">
    <citation type="submission" date="2023-05" db="EMBL/GenBank/DDBJ databases">
        <title>Whole genome sequence of Commensalibacter sp.</title>
        <authorList>
            <person name="Charoenyingcharoen P."/>
            <person name="Yukphan P."/>
        </authorList>
    </citation>
    <scope>NUCLEOTIDE SEQUENCE</scope>
    <source>
        <strain evidence="1">TBRC 10068</strain>
    </source>
</reference>
<organism evidence="1 2">
    <name type="scientific">Commensalibacter nepenthis</name>
    <dbReference type="NCBI Taxonomy" id="3043872"/>
    <lineage>
        <taxon>Bacteria</taxon>
        <taxon>Pseudomonadati</taxon>
        <taxon>Pseudomonadota</taxon>
        <taxon>Alphaproteobacteria</taxon>
        <taxon>Acetobacterales</taxon>
        <taxon>Acetobacteraceae</taxon>
    </lineage>
</organism>